<protein>
    <submittedName>
        <fullName evidence="1">Uncharacterized protein</fullName>
    </submittedName>
</protein>
<sequence>MPKNYALYKTWNPVHSFTATTLHSHILILAARVLALLSSSSS</sequence>
<accession>A0A396JZT3</accession>
<dbReference type="Gramene" id="rna5588">
    <property type="protein sequence ID" value="RHN81528.1"/>
    <property type="gene ID" value="gene5588"/>
</dbReference>
<evidence type="ECO:0000313" key="1">
    <source>
        <dbReference type="EMBL" id="RHN81528.1"/>
    </source>
</evidence>
<gene>
    <name evidence="1" type="ORF">MtrunA17_Chr1g0200141</name>
</gene>
<dbReference type="Proteomes" id="UP000265566">
    <property type="component" value="Chromosome 1"/>
</dbReference>
<organism evidence="1">
    <name type="scientific">Medicago truncatula</name>
    <name type="common">Barrel medic</name>
    <name type="synonym">Medicago tribuloides</name>
    <dbReference type="NCBI Taxonomy" id="3880"/>
    <lineage>
        <taxon>Eukaryota</taxon>
        <taxon>Viridiplantae</taxon>
        <taxon>Streptophyta</taxon>
        <taxon>Embryophyta</taxon>
        <taxon>Tracheophyta</taxon>
        <taxon>Spermatophyta</taxon>
        <taxon>Magnoliopsida</taxon>
        <taxon>eudicotyledons</taxon>
        <taxon>Gunneridae</taxon>
        <taxon>Pentapetalae</taxon>
        <taxon>rosids</taxon>
        <taxon>fabids</taxon>
        <taxon>Fabales</taxon>
        <taxon>Fabaceae</taxon>
        <taxon>Papilionoideae</taxon>
        <taxon>50 kb inversion clade</taxon>
        <taxon>NPAAA clade</taxon>
        <taxon>Hologalegina</taxon>
        <taxon>IRL clade</taxon>
        <taxon>Trifolieae</taxon>
        <taxon>Medicago</taxon>
    </lineage>
</organism>
<dbReference type="EMBL" id="PSQE01000001">
    <property type="protein sequence ID" value="RHN81528.1"/>
    <property type="molecule type" value="Genomic_DNA"/>
</dbReference>
<comment type="caution">
    <text evidence="1">The sequence shown here is derived from an EMBL/GenBank/DDBJ whole genome shotgun (WGS) entry which is preliminary data.</text>
</comment>
<proteinExistence type="predicted"/>
<name>A0A396JZT3_MEDTR</name>
<reference evidence="1" key="1">
    <citation type="journal article" date="2018" name="Nat. Plants">
        <title>Whole-genome landscape of Medicago truncatula symbiotic genes.</title>
        <authorList>
            <person name="Pecrix Y."/>
            <person name="Gamas P."/>
            <person name="Carrere S."/>
        </authorList>
    </citation>
    <scope>NUCLEOTIDE SEQUENCE</scope>
    <source>
        <tissue evidence="1">Leaves</tissue>
    </source>
</reference>
<dbReference type="AlphaFoldDB" id="A0A396JZT3"/>